<dbReference type="Proteomes" id="UP000676601">
    <property type="component" value="Unassembled WGS sequence"/>
</dbReference>
<name>A0ABQ4LN25_9BACL</name>
<organism evidence="1 2">
    <name type="scientific">Paenibacillus cineris</name>
    <dbReference type="NCBI Taxonomy" id="237530"/>
    <lineage>
        <taxon>Bacteria</taxon>
        <taxon>Bacillati</taxon>
        <taxon>Bacillota</taxon>
        <taxon>Bacilli</taxon>
        <taxon>Bacillales</taxon>
        <taxon>Paenibacillaceae</taxon>
        <taxon>Paenibacillus</taxon>
    </lineage>
</organism>
<sequence length="722" mass="79031">MRNDRVARTLGVEALSTVKNIEAVSPSPLEHDEYVFAIEDEDGRVSLTINKDGHIGGKIKNDSDVAGLTITDALNELLAVSGVTDKSVLPQSMDPAKTDSVFAIVDEDNKVALSIGTNGLARFNVDPNSMPDASIKEVKLASEVVRKLGSGNNPSDRMPVEPDGWRSTQGQLYFNTSVFGHAWTALPGMRTKIVKGINNSGAGLSFRRRSGLNIRGRQFRGTYDVKAAGVESKTYKGEFQQADTFPPTGTFAVGDYYRYITNGARTINGESFNYGDLIAYDGTVWKKQPLPNAATYEAEGGDWWSVSNGGYFDGILYAANERIYFVGTQANATLRRRRFVKGTTANGEYYYRGEFAPADGLPTAAVDGEVYAASADGTAGGLIFKANDMLVREAGVWGVVPTSEVVNAAQGAFVVLSCTANCNEWEVRRTDKTNGRVTGMLNVYRQTARKLQNQSSIVFWGDSMPGTLLKPGVLKPFTDAGYTCTVNTYGGGTSTHVLEMMRYAILQGTDVNKDWVHVFWHGQNNDNNAFYPTVPQMLELIAAWQSNRYVLFSVLGERLATSFDGSRLVFATQEGMQAKTPGSRNDIIEFYKATYPDNWFNTRQQLLDAADSTPCLDFPGMTERQVADTYGIPPLSHWFDFSTVTWKPSEMVFKGWHSTSGLPTGGANKDYYVRSGGGRLGNIIVNEGGTWVEYAHDVTHENLTGATIIANGLKKFLDAKGW</sequence>
<keyword evidence="2" id="KW-1185">Reference proteome</keyword>
<comment type="caution">
    <text evidence="1">The sequence shown here is derived from an EMBL/GenBank/DDBJ whole genome shotgun (WGS) entry which is preliminary data.</text>
</comment>
<accession>A0ABQ4LN25</accession>
<protein>
    <submittedName>
        <fullName evidence="1">Uncharacterized protein</fullName>
    </submittedName>
</protein>
<evidence type="ECO:0000313" key="1">
    <source>
        <dbReference type="EMBL" id="GIO57922.1"/>
    </source>
</evidence>
<proteinExistence type="predicted"/>
<evidence type="ECO:0000313" key="2">
    <source>
        <dbReference type="Proteomes" id="UP000676601"/>
    </source>
</evidence>
<reference evidence="1 2" key="1">
    <citation type="submission" date="2021-03" db="EMBL/GenBank/DDBJ databases">
        <title>Antimicrobial resistance genes in bacteria isolated from Japanese honey, and their potential for conferring macrolide and lincosamide resistance in the American foulbrood pathogen Paenibacillus larvae.</title>
        <authorList>
            <person name="Okamoto M."/>
            <person name="Kumagai M."/>
            <person name="Kanamori H."/>
            <person name="Takamatsu D."/>
        </authorList>
    </citation>
    <scope>NUCLEOTIDE SEQUENCE [LARGE SCALE GENOMIC DNA]</scope>
    <source>
        <strain evidence="1 2">J21TS7</strain>
    </source>
</reference>
<dbReference type="EMBL" id="BORU01000005">
    <property type="protein sequence ID" value="GIO57922.1"/>
    <property type="molecule type" value="Genomic_DNA"/>
</dbReference>
<gene>
    <name evidence="1" type="ORF">J21TS7_62400</name>
</gene>